<evidence type="ECO:0000256" key="2">
    <source>
        <dbReference type="SAM" id="Phobius"/>
    </source>
</evidence>
<evidence type="ECO:0000313" key="3">
    <source>
        <dbReference type="EMBL" id="MCA9376597.1"/>
    </source>
</evidence>
<keyword evidence="2" id="KW-1133">Transmembrane helix</keyword>
<dbReference type="Proteomes" id="UP000741282">
    <property type="component" value="Unassembled WGS sequence"/>
</dbReference>
<gene>
    <name evidence="3" type="ORF">KC685_01615</name>
</gene>
<evidence type="ECO:0000256" key="1">
    <source>
        <dbReference type="SAM" id="MobiDB-lite"/>
    </source>
</evidence>
<keyword evidence="2" id="KW-0472">Membrane</keyword>
<reference evidence="3" key="2">
    <citation type="journal article" date="2021" name="Microbiome">
        <title>Successional dynamics and alternative stable states in a saline activated sludge microbial community over 9 years.</title>
        <authorList>
            <person name="Wang Y."/>
            <person name="Ye J."/>
            <person name="Ju F."/>
            <person name="Liu L."/>
            <person name="Boyd J.A."/>
            <person name="Deng Y."/>
            <person name="Parks D.H."/>
            <person name="Jiang X."/>
            <person name="Yin X."/>
            <person name="Woodcroft B.J."/>
            <person name="Tyson G.W."/>
            <person name="Hugenholtz P."/>
            <person name="Polz M.F."/>
            <person name="Zhang T."/>
        </authorList>
    </citation>
    <scope>NUCLEOTIDE SEQUENCE</scope>
    <source>
        <strain evidence="3">HKST-UBA17</strain>
    </source>
</reference>
<keyword evidence="2" id="KW-0812">Transmembrane</keyword>
<accession>A0A955I1G6</accession>
<reference evidence="3" key="1">
    <citation type="submission" date="2020-04" db="EMBL/GenBank/DDBJ databases">
        <authorList>
            <person name="Zhang T."/>
        </authorList>
    </citation>
    <scope>NUCLEOTIDE SEQUENCE</scope>
    <source>
        <strain evidence="3">HKST-UBA17</strain>
    </source>
</reference>
<dbReference type="AlphaFoldDB" id="A0A955I1G6"/>
<dbReference type="EMBL" id="JAGQLN010000004">
    <property type="protein sequence ID" value="MCA9376597.1"/>
    <property type="molecule type" value="Genomic_DNA"/>
</dbReference>
<evidence type="ECO:0000313" key="4">
    <source>
        <dbReference type="Proteomes" id="UP000741282"/>
    </source>
</evidence>
<proteinExistence type="predicted"/>
<organism evidence="3 4">
    <name type="scientific">Candidatus Dojkabacteria bacterium</name>
    <dbReference type="NCBI Taxonomy" id="2099670"/>
    <lineage>
        <taxon>Bacteria</taxon>
        <taxon>Candidatus Dojkabacteria</taxon>
    </lineage>
</organism>
<feature type="region of interest" description="Disordered" evidence="1">
    <location>
        <begin position="251"/>
        <end position="275"/>
    </location>
</feature>
<feature type="transmembrane region" description="Helical" evidence="2">
    <location>
        <begin position="20"/>
        <end position="40"/>
    </location>
</feature>
<sequence length="275" mass="31568">MAQDLAQTTPNIMNRRLMVVIYLTTLIFTAFVIALIVWVIDRQDGLITVDVETYEQLSSQISDGNEKLNLIDDNITSLNETLVSASDLDERKNLLADLSALYTQAILINEQIYYEYEQIATLDLADEYIFDAENQLIRLDSATEKYRITLERIDRERFTIDFNNSYQSALTCYDGIDLKETSAIISSEVTKCHRLLDDARLIIEPYSAHLTVTREYLQLIRSYWDTNVQLYSAIEAQDEAKANQLRTEIDSITTQRQEKEPLSSAELDSFTNGTE</sequence>
<comment type="caution">
    <text evidence="3">The sequence shown here is derived from an EMBL/GenBank/DDBJ whole genome shotgun (WGS) entry which is preliminary data.</text>
</comment>
<name>A0A955I1G6_9BACT</name>
<protein>
    <submittedName>
        <fullName evidence="3">Uncharacterized protein</fullName>
    </submittedName>
</protein>